<comment type="pathway">
    <text evidence="2">Siderophore biosynthesis.</text>
</comment>
<evidence type="ECO:0000256" key="14">
    <source>
        <dbReference type="ARBA" id="ARBA00048407"/>
    </source>
</evidence>
<evidence type="ECO:0000256" key="6">
    <source>
        <dbReference type="ARBA" id="ARBA00022630"/>
    </source>
</evidence>
<evidence type="ECO:0000256" key="2">
    <source>
        <dbReference type="ARBA" id="ARBA00004924"/>
    </source>
</evidence>
<name>A0A024P9P2_9BACI</name>
<evidence type="ECO:0000256" key="8">
    <source>
        <dbReference type="ARBA" id="ARBA00022857"/>
    </source>
</evidence>
<evidence type="ECO:0000256" key="3">
    <source>
        <dbReference type="ARBA" id="ARBA00007588"/>
    </source>
</evidence>
<keyword evidence="8" id="KW-0521">NADP</keyword>
<evidence type="ECO:0000313" key="15">
    <source>
        <dbReference type="EMBL" id="CDQ25137.1"/>
    </source>
</evidence>
<proteinExistence type="inferred from homology"/>
<reference evidence="15 16" key="2">
    <citation type="submission" date="2014-05" db="EMBL/GenBank/DDBJ databases">
        <title>Draft genome sequence of Halobacillus karajensis HK-03.</title>
        <authorList>
            <person name="Khelaifia S."/>
            <person name="Croce O."/>
            <person name="Lagier J.C."/>
            <person name="Raoult D."/>
        </authorList>
    </citation>
    <scope>NUCLEOTIDE SEQUENCE [LARGE SCALE GENOMIC DNA]</scope>
    <source>
        <strain evidence="15 16">HD-03</strain>
    </source>
</reference>
<dbReference type="EMBL" id="CCDI010000004">
    <property type="protein sequence ID" value="CDQ25137.1"/>
    <property type="molecule type" value="Genomic_DNA"/>
</dbReference>
<dbReference type="GO" id="GO:0047091">
    <property type="term" value="F:L-lysine 6-monooxygenase (NADPH) activity"/>
    <property type="evidence" value="ECO:0007669"/>
    <property type="project" value="UniProtKB-EC"/>
</dbReference>
<evidence type="ECO:0000256" key="4">
    <source>
        <dbReference type="ARBA" id="ARBA00013076"/>
    </source>
</evidence>
<sequence length="441" mass="50464">MKQQVYDVIGIGVGPFNLGMAALLDPLEDVSALFLEKEEEFNWHPDMLIEGTTLQVPFFADLVSMADVRSEHSFLHYLQQHQRLYHFYFLEKFHIPRKEYNHYCRWVSNRLDSCRFGSEVTKVTTAPIEGDILYQVTAVDQATGRESTYTAKHIVMGIGTEPRVPEAFQEALGETVFHTSEYLARKSAINLEQSVAVIGSGQSAAEVMLDVAKHQEDKGGSLQWYTRSQGFFPMEYSKLGLEYFSPDYIDFFYELPQWKKDQLLNNQGLLYKGISTETIAEIYDHMYERTVGNVDPAIHLQAMTEVTEIKRQGNSWRLNGFQKISEDPIAFDADVVILGTGYQARVPRFFEEMEESIIWDDHGRFVINKGYDLETRLQTSGNIFIQNGELHTHGVGAPDLGLGAYRNAVIINQIAHREVYPIQEQHVFQTFGTKKQPVTLY</sequence>
<dbReference type="Gene3D" id="3.50.50.60">
    <property type="entry name" value="FAD/NAD(P)-binding domain"/>
    <property type="match status" value="1"/>
</dbReference>
<dbReference type="EC" id="1.14.13.59" evidence="4"/>
<comment type="similarity">
    <text evidence="3">Belongs to the lysine N(6)-hydroxylase/L-ornithine N(5)-oxygenase family.</text>
</comment>
<accession>A0A024P9P2</accession>
<keyword evidence="9" id="KW-0560">Oxidoreductase</keyword>
<dbReference type="PANTHER" id="PTHR42802:SF1">
    <property type="entry name" value="L-ORNITHINE N(5)-MONOOXYGENASE"/>
    <property type="match status" value="1"/>
</dbReference>
<organism evidence="15 16">
    <name type="scientific">Halobacillus karajensis</name>
    <dbReference type="NCBI Taxonomy" id="195088"/>
    <lineage>
        <taxon>Bacteria</taxon>
        <taxon>Bacillati</taxon>
        <taxon>Bacillota</taxon>
        <taxon>Bacilli</taxon>
        <taxon>Bacillales</taxon>
        <taxon>Bacillaceae</taxon>
        <taxon>Halobacillus</taxon>
    </lineage>
</organism>
<dbReference type="AlphaFoldDB" id="A0A024P9P2"/>
<evidence type="ECO:0000256" key="12">
    <source>
        <dbReference type="ARBA" id="ARBA00032493"/>
    </source>
</evidence>
<evidence type="ECO:0000256" key="7">
    <source>
        <dbReference type="ARBA" id="ARBA00022827"/>
    </source>
</evidence>
<keyword evidence="16" id="KW-1185">Reference proteome</keyword>
<dbReference type="InterPro" id="IPR036188">
    <property type="entry name" value="FAD/NAD-bd_sf"/>
</dbReference>
<keyword evidence="7" id="KW-0274">FAD</keyword>
<evidence type="ECO:0000256" key="5">
    <source>
        <dbReference type="ARBA" id="ARBA00016406"/>
    </source>
</evidence>
<evidence type="ECO:0000256" key="13">
    <source>
        <dbReference type="ARBA" id="ARBA00032738"/>
    </source>
</evidence>
<comment type="caution">
    <text evidence="15">The sequence shown here is derived from an EMBL/GenBank/DDBJ whole genome shotgun (WGS) entry which is preliminary data.</text>
</comment>
<comment type="catalytic activity">
    <reaction evidence="14">
        <text>L-lysine + NADPH + O2 = N(6)-hydroxy-L-lysine + NADP(+) + H2O</text>
        <dbReference type="Rhea" id="RHEA:23228"/>
        <dbReference type="ChEBI" id="CHEBI:15377"/>
        <dbReference type="ChEBI" id="CHEBI:15379"/>
        <dbReference type="ChEBI" id="CHEBI:32551"/>
        <dbReference type="ChEBI" id="CHEBI:57783"/>
        <dbReference type="ChEBI" id="CHEBI:57820"/>
        <dbReference type="ChEBI" id="CHEBI:58349"/>
        <dbReference type="EC" id="1.14.13.59"/>
    </reaction>
</comment>
<keyword evidence="6" id="KW-0285">Flavoprotein</keyword>
<dbReference type="SUPFAM" id="SSF51905">
    <property type="entry name" value="FAD/NAD(P)-binding domain"/>
    <property type="match status" value="2"/>
</dbReference>
<dbReference type="RefSeq" id="WP_035510475.1">
    <property type="nucleotide sequence ID" value="NZ_CCDH010000002.1"/>
</dbReference>
<dbReference type="InterPro" id="IPR025700">
    <property type="entry name" value="Lys/Orn_oxygenase"/>
</dbReference>
<dbReference type="Pfam" id="PF13434">
    <property type="entry name" value="Lys_Orn_oxgnase"/>
    <property type="match status" value="1"/>
</dbReference>
<evidence type="ECO:0000256" key="9">
    <source>
        <dbReference type="ARBA" id="ARBA00023002"/>
    </source>
</evidence>
<gene>
    <name evidence="15" type="primary">iucD_3</name>
    <name evidence="15" type="ORF">BN983_03442</name>
</gene>
<evidence type="ECO:0000256" key="11">
    <source>
        <dbReference type="ARBA" id="ARBA00031158"/>
    </source>
</evidence>
<comment type="cofactor">
    <cofactor evidence="1">
        <name>FAD</name>
        <dbReference type="ChEBI" id="CHEBI:57692"/>
    </cofactor>
</comment>
<dbReference type="Proteomes" id="UP000028868">
    <property type="component" value="Unassembled WGS sequence"/>
</dbReference>
<evidence type="ECO:0000256" key="1">
    <source>
        <dbReference type="ARBA" id="ARBA00001974"/>
    </source>
</evidence>
<evidence type="ECO:0000313" key="16">
    <source>
        <dbReference type="Proteomes" id="UP000028868"/>
    </source>
</evidence>
<reference evidence="16" key="1">
    <citation type="submission" date="2014-03" db="EMBL/GenBank/DDBJ databases">
        <authorList>
            <person name="Urmite Genomes U."/>
        </authorList>
    </citation>
    <scope>NUCLEOTIDE SEQUENCE [LARGE SCALE GENOMIC DNA]</scope>
    <source>
        <strain evidence="16">HD-03</strain>
    </source>
</reference>
<dbReference type="PANTHER" id="PTHR42802">
    <property type="entry name" value="MONOOXYGENASE"/>
    <property type="match status" value="1"/>
</dbReference>
<evidence type="ECO:0000256" key="10">
    <source>
        <dbReference type="ARBA" id="ARBA00029939"/>
    </source>
</evidence>
<protein>
    <recommendedName>
        <fullName evidence="5">L-lysine N6-monooxygenase MbtG</fullName>
        <ecNumber evidence="4">1.14.13.59</ecNumber>
    </recommendedName>
    <alternativeName>
        <fullName evidence="13">Lysine 6-N-hydroxylase</fullName>
    </alternativeName>
    <alternativeName>
        <fullName evidence="12">Lysine N6-hydroxylase</fullName>
    </alternativeName>
    <alternativeName>
        <fullName evidence="10">Lysine-N-oxygenase</fullName>
    </alternativeName>
    <alternativeName>
        <fullName evidence="11">Mycobactin synthase protein G</fullName>
    </alternativeName>
</protein>